<reference evidence="2" key="1">
    <citation type="submission" date="2019-11" db="EMBL/GenBank/DDBJ databases">
        <authorList>
            <person name="Feng L."/>
        </authorList>
    </citation>
    <scope>NUCLEOTIDE SEQUENCE</scope>
    <source>
        <strain evidence="2">CnexileLFYP112</strain>
    </source>
</reference>
<dbReference type="EMBL" id="CACRTG010000012">
    <property type="protein sequence ID" value="VYT08637.1"/>
    <property type="molecule type" value="Genomic_DNA"/>
</dbReference>
<keyword evidence="1" id="KW-1133">Transmembrane helix</keyword>
<evidence type="ECO:0000313" key="2">
    <source>
        <dbReference type="EMBL" id="VYT08637.1"/>
    </source>
</evidence>
<keyword evidence="1" id="KW-0812">Transmembrane</keyword>
<gene>
    <name evidence="2" type="ORF">CNLFYP112_00514</name>
</gene>
<organism evidence="2">
    <name type="scientific">[Clostridium] nexile</name>
    <dbReference type="NCBI Taxonomy" id="29361"/>
    <lineage>
        <taxon>Bacteria</taxon>
        <taxon>Bacillati</taxon>
        <taxon>Bacillota</taxon>
        <taxon>Clostridia</taxon>
        <taxon>Lachnospirales</taxon>
        <taxon>Lachnospiraceae</taxon>
        <taxon>Tyzzerella</taxon>
    </lineage>
</organism>
<protein>
    <submittedName>
        <fullName evidence="2">Uncharacterized protein</fullName>
    </submittedName>
</protein>
<name>A0A6N2TTJ0_9FIRM</name>
<feature type="transmembrane region" description="Helical" evidence="1">
    <location>
        <begin position="42"/>
        <end position="61"/>
    </location>
</feature>
<sequence length="135" mass="15152">MKTNKKETNLRAWMFFKAVPAVLLLVYYWLCTVDGYNPIFRYIHASTLVLAGGLVLWQISYAKKNNIFDEFGLENLKTTDSICLKVAFVLMTIATLACVFADFAGIIAGYFVVIGIVLLAIIRAIIFTIIDKKGM</sequence>
<accession>A0A6N2TTJ0</accession>
<feature type="transmembrane region" description="Helical" evidence="1">
    <location>
        <begin position="110"/>
        <end position="130"/>
    </location>
</feature>
<proteinExistence type="predicted"/>
<feature type="transmembrane region" description="Helical" evidence="1">
    <location>
        <begin position="12"/>
        <end position="30"/>
    </location>
</feature>
<feature type="transmembrane region" description="Helical" evidence="1">
    <location>
        <begin position="82"/>
        <end position="104"/>
    </location>
</feature>
<keyword evidence="1" id="KW-0472">Membrane</keyword>
<dbReference type="AlphaFoldDB" id="A0A6N2TTJ0"/>
<evidence type="ECO:0000256" key="1">
    <source>
        <dbReference type="SAM" id="Phobius"/>
    </source>
</evidence>